<protein>
    <recommendedName>
        <fullName evidence="4">Enterotoxin</fullName>
    </recommendedName>
</protein>
<keyword evidence="3" id="KW-1185">Reference proteome</keyword>
<organism evidence="2 3">
    <name type="scientific">Monosporascus ibericus</name>
    <dbReference type="NCBI Taxonomy" id="155417"/>
    <lineage>
        <taxon>Eukaryota</taxon>
        <taxon>Fungi</taxon>
        <taxon>Dikarya</taxon>
        <taxon>Ascomycota</taxon>
        <taxon>Pezizomycotina</taxon>
        <taxon>Sordariomycetes</taxon>
        <taxon>Xylariomycetidae</taxon>
        <taxon>Xylariales</taxon>
        <taxon>Xylariales incertae sedis</taxon>
        <taxon>Monosporascus</taxon>
    </lineage>
</organism>
<evidence type="ECO:0000313" key="2">
    <source>
        <dbReference type="EMBL" id="RYP11051.1"/>
    </source>
</evidence>
<dbReference type="SUPFAM" id="SSF56849">
    <property type="entry name" value="delta-Endotoxin (insectocide), N-terminal domain"/>
    <property type="match status" value="1"/>
</dbReference>
<evidence type="ECO:0000256" key="1">
    <source>
        <dbReference type="SAM" id="SignalP"/>
    </source>
</evidence>
<dbReference type="GO" id="GO:0090729">
    <property type="term" value="F:toxin activity"/>
    <property type="evidence" value="ECO:0007669"/>
    <property type="project" value="InterPro"/>
</dbReference>
<comment type="caution">
    <text evidence="2">The sequence shown here is derived from an EMBL/GenBank/DDBJ whole genome shotgun (WGS) entry which is preliminary data.</text>
</comment>
<dbReference type="Proteomes" id="UP000293360">
    <property type="component" value="Unassembled WGS sequence"/>
</dbReference>
<evidence type="ECO:0008006" key="4">
    <source>
        <dbReference type="Google" id="ProtNLM"/>
    </source>
</evidence>
<evidence type="ECO:0000313" key="3">
    <source>
        <dbReference type="Proteomes" id="UP000293360"/>
    </source>
</evidence>
<dbReference type="InterPro" id="IPR036716">
    <property type="entry name" value="Pest_crys_N_sf"/>
</dbReference>
<accession>A0A4Q4TUB1</accession>
<reference evidence="2 3" key="1">
    <citation type="submission" date="2018-06" db="EMBL/GenBank/DDBJ databases">
        <title>Complete Genomes of Monosporascus.</title>
        <authorList>
            <person name="Robinson A.J."/>
            <person name="Natvig D.O."/>
        </authorList>
    </citation>
    <scope>NUCLEOTIDE SEQUENCE [LARGE SCALE GENOMIC DNA]</scope>
    <source>
        <strain evidence="2 3">CBS 110550</strain>
    </source>
</reference>
<keyword evidence="1" id="KW-0732">Signal</keyword>
<sequence length="488" mass="55349">MKLLGPLTLALAAAAHPPLTPNTKHDTNVTSEDLEPRQVLATLGQLAADIIISIAVGGINTVLYGAGKPDPVQIAQESIDEIVEKVDESINDQWEEHDKQAARDWFNNIQTYRPTYLNVLDANGIQEDISTITRKRDDARVVLGQLTDSDYSVYSFPPYVLLAGSWLSLWMEEIRMRGILDRHPEHTGAPQMDAVISAMRQDAQQVKDRFLEIRKGLHNYLWEKTFKAEYSHGSNFSPNGDNNYNGRGFWYEPQVKNLHTGQWLNPGFAALGAITCECWPWLPNPYNKCIIPYDPEYNTCHGYVYNPQTDENTPVGLQEKPDAVANFWVDKKAVHDKGQIMSTNINQMIFLTDDFDRMLYHIRNLANESYVLPWLDVEDEDLTAEYLDAQGWRAGSAMTVEEAIAACDNAVNAGWDRQAFAHEAAHEIKIYKDDDVRSWYELALALTEGWPGIGNHPKMKCVLPKFMWGQDEPDEETKKWMASRMNAA</sequence>
<feature type="signal peptide" evidence="1">
    <location>
        <begin position="1"/>
        <end position="15"/>
    </location>
</feature>
<name>A0A4Q4TUB1_9PEZI</name>
<dbReference type="EMBL" id="QJNU01000008">
    <property type="protein sequence ID" value="RYP11051.1"/>
    <property type="molecule type" value="Genomic_DNA"/>
</dbReference>
<gene>
    <name evidence="2" type="ORF">DL764_000279</name>
</gene>
<proteinExistence type="predicted"/>
<feature type="chain" id="PRO_5021016491" description="Enterotoxin" evidence="1">
    <location>
        <begin position="16"/>
        <end position="488"/>
    </location>
</feature>
<dbReference type="AlphaFoldDB" id="A0A4Q4TUB1"/>